<organism evidence="14 15">
    <name type="scientific">Punica granatum</name>
    <name type="common">Pomegranate</name>
    <dbReference type="NCBI Taxonomy" id="22663"/>
    <lineage>
        <taxon>Eukaryota</taxon>
        <taxon>Viridiplantae</taxon>
        <taxon>Streptophyta</taxon>
        <taxon>Embryophyta</taxon>
        <taxon>Tracheophyta</taxon>
        <taxon>Spermatophyta</taxon>
        <taxon>Magnoliopsida</taxon>
        <taxon>eudicotyledons</taxon>
        <taxon>Gunneridae</taxon>
        <taxon>Pentapetalae</taxon>
        <taxon>rosids</taxon>
        <taxon>malvids</taxon>
        <taxon>Myrtales</taxon>
        <taxon>Lythraceae</taxon>
        <taxon>Punica</taxon>
    </lineage>
</organism>
<evidence type="ECO:0000256" key="6">
    <source>
        <dbReference type="ARBA" id="ARBA00022946"/>
    </source>
</evidence>
<comment type="function">
    <text evidence="10">Essential component of the PAM complex, a complex required for the translocation of transit peptide-containing proteins from the inner membrane into the mitochondrial matrix in an ATP-dependent manner.</text>
</comment>
<evidence type="ECO:0000256" key="2">
    <source>
        <dbReference type="ARBA" id="ARBA00009054"/>
    </source>
</evidence>
<dbReference type="SUPFAM" id="SSF51064">
    <property type="entry name" value="Head domain of nucleotide exchange factor GrpE"/>
    <property type="match status" value="1"/>
</dbReference>
<evidence type="ECO:0000256" key="5">
    <source>
        <dbReference type="ARBA" id="ARBA00022840"/>
    </source>
</evidence>
<keyword evidence="12" id="KW-0175">Coiled coil</keyword>
<evidence type="ECO:0000256" key="3">
    <source>
        <dbReference type="ARBA" id="ARBA00022723"/>
    </source>
</evidence>
<dbReference type="CDD" id="cd00446">
    <property type="entry name" value="GrpE"/>
    <property type="match status" value="1"/>
</dbReference>
<keyword evidence="8 10" id="KW-0143">Chaperone</keyword>
<evidence type="ECO:0000313" key="15">
    <source>
        <dbReference type="RefSeq" id="XP_031401593.1"/>
    </source>
</evidence>
<dbReference type="Gene3D" id="3.90.20.20">
    <property type="match status" value="1"/>
</dbReference>
<dbReference type="HAMAP" id="MF_01151">
    <property type="entry name" value="GrpE"/>
    <property type="match status" value="1"/>
</dbReference>
<comment type="similarity">
    <text evidence="2 11">Belongs to the GrpE family.</text>
</comment>
<proteinExistence type="inferred from homology"/>
<evidence type="ECO:0000256" key="4">
    <source>
        <dbReference type="ARBA" id="ARBA00022741"/>
    </source>
</evidence>
<keyword evidence="7 10" id="KW-0496">Mitochondrion</keyword>
<dbReference type="AlphaFoldDB" id="A0A6P8E8V5"/>
<evidence type="ECO:0000256" key="1">
    <source>
        <dbReference type="ARBA" id="ARBA00004305"/>
    </source>
</evidence>
<dbReference type="InterPro" id="IPR013805">
    <property type="entry name" value="GrpE_CC"/>
</dbReference>
<evidence type="ECO:0000256" key="8">
    <source>
        <dbReference type="ARBA" id="ARBA00023186"/>
    </source>
</evidence>
<name>A0A6P8E8V5_PUNGR</name>
<protein>
    <recommendedName>
        <fullName evidence="10">GrpE protein homolog</fullName>
    </recommendedName>
</protein>
<accession>A0A6P8E8V5</accession>
<feature type="compositionally biased region" description="Basic and acidic residues" evidence="13">
    <location>
        <begin position="72"/>
        <end position="92"/>
    </location>
</feature>
<dbReference type="GeneID" id="116211358"/>
<dbReference type="GO" id="GO:0051082">
    <property type="term" value="F:unfolded protein binding"/>
    <property type="evidence" value="ECO:0007669"/>
    <property type="project" value="TreeGrafter"/>
</dbReference>
<keyword evidence="5" id="KW-0067">ATP-binding</keyword>
<dbReference type="Proteomes" id="UP000515151">
    <property type="component" value="Chromosome 1"/>
</dbReference>
<dbReference type="PANTHER" id="PTHR21237:SF23">
    <property type="entry name" value="GRPE PROTEIN HOMOLOG, MITOCHONDRIAL"/>
    <property type="match status" value="1"/>
</dbReference>
<dbReference type="PROSITE" id="PS01071">
    <property type="entry name" value="GRPE"/>
    <property type="match status" value="1"/>
</dbReference>
<sequence length="283" mass="31229">MSASRVLTRVSRGLSRSALLVSPAQKQRFSVLSGQFHSSSHDSPVQAHVLNQFPHSSSLLQRFGISSSATPEPEKEQGNTAEKESAEATKGESEDELSMEDLVKLVAEKEELLKAKHKQIEEMQDKVLRSYAEMENVMDRTRREAENAKKYAVQSFAKSLLDVADNLGRASSVVKEGFSKIDTSKDASGAVPLLKTLLEGVEMTEKQLLEVFKKSGIEKYDPTNEPFDPHRHNAVFQVPDGSKPPGTVAAVLKPGYMLYDRVLRPAEVGVTKEVENNNDTSDN</sequence>
<evidence type="ECO:0000256" key="9">
    <source>
        <dbReference type="ARBA" id="ARBA00063669"/>
    </source>
</evidence>
<evidence type="ECO:0000256" key="13">
    <source>
        <dbReference type="SAM" id="MobiDB-lite"/>
    </source>
</evidence>
<evidence type="ECO:0000256" key="7">
    <source>
        <dbReference type="ARBA" id="ARBA00023128"/>
    </source>
</evidence>
<reference evidence="15" key="2">
    <citation type="submission" date="2025-08" db="UniProtKB">
        <authorList>
            <consortium name="RefSeq"/>
        </authorList>
    </citation>
    <scope>IDENTIFICATION</scope>
    <source>
        <tissue evidence="15">Leaf</tissue>
    </source>
</reference>
<dbReference type="Pfam" id="PF01025">
    <property type="entry name" value="GrpE"/>
    <property type="match status" value="1"/>
</dbReference>
<dbReference type="GO" id="GO:0046872">
    <property type="term" value="F:metal ion binding"/>
    <property type="evidence" value="ECO:0007669"/>
    <property type="project" value="UniProtKB-KW"/>
</dbReference>
<dbReference type="GO" id="GO:0005524">
    <property type="term" value="F:ATP binding"/>
    <property type="evidence" value="ECO:0007669"/>
    <property type="project" value="UniProtKB-KW"/>
</dbReference>
<dbReference type="GO" id="GO:0006457">
    <property type="term" value="P:protein folding"/>
    <property type="evidence" value="ECO:0007669"/>
    <property type="project" value="InterPro"/>
</dbReference>
<dbReference type="RefSeq" id="XP_031401593.1">
    <property type="nucleotide sequence ID" value="XM_031545733.1"/>
</dbReference>
<gene>
    <name evidence="15" type="primary">LOC116211358</name>
</gene>
<comment type="subunit">
    <text evidence="9">Probable component of the PAM complex, at least composed of SSC1 (mtHsp70), MGE1, TIM44, PAM16/TIM16, PAM17 and PAM18/TIM14. Interacts with SSQ1.</text>
</comment>
<dbReference type="GO" id="GO:0001405">
    <property type="term" value="C:PAM complex, Tim23 associated import motor"/>
    <property type="evidence" value="ECO:0007669"/>
    <property type="project" value="TreeGrafter"/>
</dbReference>
<dbReference type="GO" id="GO:0051087">
    <property type="term" value="F:protein-folding chaperone binding"/>
    <property type="evidence" value="ECO:0007669"/>
    <property type="project" value="InterPro"/>
</dbReference>
<dbReference type="GO" id="GO:0042803">
    <property type="term" value="F:protein homodimerization activity"/>
    <property type="evidence" value="ECO:0007669"/>
    <property type="project" value="InterPro"/>
</dbReference>
<evidence type="ECO:0000256" key="10">
    <source>
        <dbReference type="RuleBase" id="RU000640"/>
    </source>
</evidence>
<dbReference type="GO" id="GO:0030150">
    <property type="term" value="P:protein import into mitochondrial matrix"/>
    <property type="evidence" value="ECO:0007669"/>
    <property type="project" value="TreeGrafter"/>
</dbReference>
<keyword evidence="6" id="KW-0809">Transit peptide</keyword>
<keyword evidence="14" id="KW-1185">Reference proteome</keyword>
<evidence type="ECO:0000256" key="12">
    <source>
        <dbReference type="SAM" id="Coils"/>
    </source>
</evidence>
<evidence type="ECO:0000256" key="11">
    <source>
        <dbReference type="RuleBase" id="RU004478"/>
    </source>
</evidence>
<dbReference type="SUPFAM" id="SSF58014">
    <property type="entry name" value="Coiled-coil domain of nucleotide exchange factor GrpE"/>
    <property type="match status" value="1"/>
</dbReference>
<dbReference type="FunFam" id="2.30.22.10:FF:000002">
    <property type="entry name" value="GrpE protein homolog"/>
    <property type="match status" value="1"/>
</dbReference>
<dbReference type="InterPro" id="IPR009012">
    <property type="entry name" value="GrpE_head"/>
</dbReference>
<dbReference type="FunFam" id="3.90.20.20:FF:000005">
    <property type="entry name" value="GrpE protein homolog"/>
    <property type="match status" value="1"/>
</dbReference>
<dbReference type="Gene3D" id="2.30.22.10">
    <property type="entry name" value="Head domain of nucleotide exchange factor GrpE"/>
    <property type="match status" value="1"/>
</dbReference>
<dbReference type="GO" id="GO:0000774">
    <property type="term" value="F:adenyl-nucleotide exchange factor activity"/>
    <property type="evidence" value="ECO:0007669"/>
    <property type="project" value="InterPro"/>
</dbReference>
<evidence type="ECO:0000313" key="14">
    <source>
        <dbReference type="Proteomes" id="UP000515151"/>
    </source>
</evidence>
<keyword evidence="3" id="KW-0479">Metal-binding</keyword>
<keyword evidence="4" id="KW-0547">Nucleotide-binding</keyword>
<dbReference type="PRINTS" id="PR00773">
    <property type="entry name" value="GRPEPROTEIN"/>
</dbReference>
<comment type="subcellular location">
    <subcellularLocation>
        <location evidence="1 10">Mitochondrion matrix</location>
    </subcellularLocation>
</comment>
<feature type="region of interest" description="Disordered" evidence="13">
    <location>
        <begin position="68"/>
        <end position="98"/>
    </location>
</feature>
<dbReference type="InterPro" id="IPR000740">
    <property type="entry name" value="GrpE"/>
</dbReference>
<reference evidence="14" key="1">
    <citation type="journal article" date="2020" name="Plant Biotechnol. J.">
        <title>The pomegranate (Punica granatum L.) draft genome dissects genetic divergence between soft- and hard-seeded cultivars.</title>
        <authorList>
            <person name="Luo X."/>
            <person name="Li H."/>
            <person name="Wu Z."/>
            <person name="Yao W."/>
            <person name="Zhao P."/>
            <person name="Cao D."/>
            <person name="Yu H."/>
            <person name="Li K."/>
            <person name="Poudel K."/>
            <person name="Zhao D."/>
            <person name="Zhang F."/>
            <person name="Xia X."/>
            <person name="Chen L."/>
            <person name="Wang Q."/>
            <person name="Jing D."/>
            <person name="Cao S."/>
        </authorList>
    </citation>
    <scope>NUCLEOTIDE SEQUENCE [LARGE SCALE GENOMIC DNA]</scope>
    <source>
        <strain evidence="14">cv. Tunisia</strain>
    </source>
</reference>
<feature type="coiled-coil region" evidence="12">
    <location>
        <begin position="106"/>
        <end position="151"/>
    </location>
</feature>
<dbReference type="PANTHER" id="PTHR21237">
    <property type="entry name" value="GRPE PROTEIN"/>
    <property type="match status" value="1"/>
</dbReference>